<comment type="caution">
    <text evidence="4">The sequence shown here is derived from an EMBL/GenBank/DDBJ whole genome shotgun (WGS) entry which is preliminary data.</text>
</comment>
<evidence type="ECO:0000256" key="1">
    <source>
        <dbReference type="ARBA" id="ARBA00022450"/>
    </source>
</evidence>
<dbReference type="SUPFAM" id="SSF47336">
    <property type="entry name" value="ACP-like"/>
    <property type="match status" value="1"/>
</dbReference>
<evidence type="ECO:0000313" key="5">
    <source>
        <dbReference type="Proteomes" id="UP000614047"/>
    </source>
</evidence>
<organism evidence="4 5">
    <name type="scientific">Actinomadura viridis</name>
    <dbReference type="NCBI Taxonomy" id="58110"/>
    <lineage>
        <taxon>Bacteria</taxon>
        <taxon>Bacillati</taxon>
        <taxon>Actinomycetota</taxon>
        <taxon>Actinomycetes</taxon>
        <taxon>Streptosporangiales</taxon>
        <taxon>Thermomonosporaceae</taxon>
        <taxon>Actinomadura</taxon>
    </lineage>
</organism>
<keyword evidence="5" id="KW-1185">Reference proteome</keyword>
<dbReference type="PROSITE" id="PS50075">
    <property type="entry name" value="CARRIER"/>
    <property type="match status" value="1"/>
</dbReference>
<dbReference type="Gene3D" id="1.10.1200.10">
    <property type="entry name" value="ACP-like"/>
    <property type="match status" value="1"/>
</dbReference>
<dbReference type="Pfam" id="PF00550">
    <property type="entry name" value="PP-binding"/>
    <property type="match status" value="1"/>
</dbReference>
<dbReference type="SMART" id="SM00823">
    <property type="entry name" value="PKS_PP"/>
    <property type="match status" value="1"/>
</dbReference>
<dbReference type="InterPro" id="IPR020806">
    <property type="entry name" value="PKS_PP-bd"/>
</dbReference>
<sequence>MDPMPAARPQPGARPGPVSREELGAWLTELVAAYAELPPGRIDPGRPLADYGLDSVYALAVCSDIEDRFGLAVEPTLAWDHPTVEAIARHLYAELARS</sequence>
<protein>
    <submittedName>
        <fullName evidence="4">Acyl carrier protein</fullName>
    </submittedName>
</protein>
<keyword evidence="1" id="KW-0596">Phosphopantetheine</keyword>
<dbReference type="Proteomes" id="UP000614047">
    <property type="component" value="Unassembled WGS sequence"/>
</dbReference>
<accession>A0A931DG32</accession>
<proteinExistence type="predicted"/>
<reference evidence="4" key="1">
    <citation type="submission" date="2020-11" db="EMBL/GenBank/DDBJ databases">
        <title>Sequencing the genomes of 1000 actinobacteria strains.</title>
        <authorList>
            <person name="Klenk H.-P."/>
        </authorList>
    </citation>
    <scope>NUCLEOTIDE SEQUENCE</scope>
    <source>
        <strain evidence="4">DSM 43175</strain>
    </source>
</reference>
<dbReference type="SMART" id="SM01294">
    <property type="entry name" value="PKS_PP_betabranch"/>
    <property type="match status" value="1"/>
</dbReference>
<gene>
    <name evidence="4" type="ORF">IW256_000959</name>
</gene>
<dbReference type="InterPro" id="IPR036736">
    <property type="entry name" value="ACP-like_sf"/>
</dbReference>
<evidence type="ECO:0000313" key="4">
    <source>
        <dbReference type="EMBL" id="MBG6086846.1"/>
    </source>
</evidence>
<evidence type="ECO:0000256" key="2">
    <source>
        <dbReference type="ARBA" id="ARBA00022553"/>
    </source>
</evidence>
<dbReference type="InterPro" id="IPR009081">
    <property type="entry name" value="PP-bd_ACP"/>
</dbReference>
<dbReference type="AlphaFoldDB" id="A0A931DG32"/>
<name>A0A931DG32_9ACTN</name>
<dbReference type="GO" id="GO:0031177">
    <property type="term" value="F:phosphopantetheine binding"/>
    <property type="evidence" value="ECO:0007669"/>
    <property type="project" value="InterPro"/>
</dbReference>
<dbReference type="RefSeq" id="WP_231403662.1">
    <property type="nucleotide sequence ID" value="NZ_BAABES010000007.1"/>
</dbReference>
<dbReference type="EMBL" id="JADOUA010000001">
    <property type="protein sequence ID" value="MBG6086846.1"/>
    <property type="molecule type" value="Genomic_DNA"/>
</dbReference>
<feature type="domain" description="Carrier" evidence="3">
    <location>
        <begin position="21"/>
        <end position="95"/>
    </location>
</feature>
<evidence type="ECO:0000259" key="3">
    <source>
        <dbReference type="PROSITE" id="PS50075"/>
    </source>
</evidence>
<keyword evidence="2" id="KW-0597">Phosphoprotein</keyword>